<keyword evidence="2" id="KW-1185">Reference proteome</keyword>
<organism evidence="1 2">
    <name type="scientific">Steinernema hermaphroditum</name>
    <dbReference type="NCBI Taxonomy" id="289476"/>
    <lineage>
        <taxon>Eukaryota</taxon>
        <taxon>Metazoa</taxon>
        <taxon>Ecdysozoa</taxon>
        <taxon>Nematoda</taxon>
        <taxon>Chromadorea</taxon>
        <taxon>Rhabditida</taxon>
        <taxon>Tylenchina</taxon>
        <taxon>Panagrolaimomorpha</taxon>
        <taxon>Strongyloidoidea</taxon>
        <taxon>Steinernematidae</taxon>
        <taxon>Steinernema</taxon>
    </lineage>
</organism>
<name>A0AA39I5T4_9BILA</name>
<gene>
    <name evidence="1" type="ORF">QR680_012737</name>
</gene>
<evidence type="ECO:0000313" key="1">
    <source>
        <dbReference type="EMBL" id="KAK0416889.1"/>
    </source>
</evidence>
<dbReference type="AlphaFoldDB" id="A0AA39I5T4"/>
<evidence type="ECO:0000313" key="2">
    <source>
        <dbReference type="Proteomes" id="UP001175271"/>
    </source>
</evidence>
<sequence length="75" mass="8500">MHSNAPGSMRPFFRKPTDEVSYGSLVLEERAESSAAASEPSASIVYNNPYSSLSIQQQRGRLPIFKYRNHILYLH</sequence>
<accession>A0AA39I5T4</accession>
<reference evidence="1" key="1">
    <citation type="submission" date="2023-06" db="EMBL/GenBank/DDBJ databases">
        <title>Genomic analysis of the entomopathogenic nematode Steinernema hermaphroditum.</title>
        <authorList>
            <person name="Schwarz E.M."/>
            <person name="Heppert J.K."/>
            <person name="Baniya A."/>
            <person name="Schwartz H.T."/>
            <person name="Tan C.-H."/>
            <person name="Antoshechkin I."/>
            <person name="Sternberg P.W."/>
            <person name="Goodrich-Blair H."/>
            <person name="Dillman A.R."/>
        </authorList>
    </citation>
    <scope>NUCLEOTIDE SEQUENCE</scope>
    <source>
        <strain evidence="1">PS9179</strain>
        <tissue evidence="1">Whole animal</tissue>
    </source>
</reference>
<protein>
    <submittedName>
        <fullName evidence="1">Uncharacterized protein</fullName>
    </submittedName>
</protein>
<proteinExistence type="predicted"/>
<dbReference type="Proteomes" id="UP001175271">
    <property type="component" value="Unassembled WGS sequence"/>
</dbReference>
<comment type="caution">
    <text evidence="1">The sequence shown here is derived from an EMBL/GenBank/DDBJ whole genome shotgun (WGS) entry which is preliminary data.</text>
</comment>
<dbReference type="EMBL" id="JAUCMV010000002">
    <property type="protein sequence ID" value="KAK0416889.1"/>
    <property type="molecule type" value="Genomic_DNA"/>
</dbReference>